<evidence type="ECO:0000256" key="1">
    <source>
        <dbReference type="SAM" id="MobiDB-lite"/>
    </source>
</evidence>
<sequence length="283" mass="31213">MMKAMWAGIFALAVLTAALHAETADSSSTKASTAPAHLKQESTTPTEALKPMVESIPEKALNPHSAKKATNTSTPTEEMTTADMVLRHEQKDWLAVGVMKLSGKYQPDSDLSAEEEEELEEKRLSFYSPTMFVDHFARLERANGGESTTPINDWSQIFHEPVLDRTLDLSMDSAQVHMTTPEPAKTRVNPYMVGLQPKQSSPVIAEVLTPQWTDNTAAPQSNWQQSLGGDTTRSRPLLVGETESILPQSANLASPAPTSTPSEATNRRKKDVSEKYFRNLDRF</sequence>
<accession>A0A8J3DGH9</accession>
<evidence type="ECO:0000313" key="3">
    <source>
        <dbReference type="EMBL" id="GHB98930.1"/>
    </source>
</evidence>
<feature type="signal peptide" evidence="2">
    <location>
        <begin position="1"/>
        <end position="21"/>
    </location>
</feature>
<keyword evidence="4" id="KW-1185">Reference proteome</keyword>
<evidence type="ECO:0000313" key="4">
    <source>
        <dbReference type="Proteomes" id="UP000642829"/>
    </source>
</evidence>
<protein>
    <recommendedName>
        <fullName evidence="5">Secreted protein</fullName>
    </recommendedName>
</protein>
<reference evidence="3" key="2">
    <citation type="submission" date="2020-09" db="EMBL/GenBank/DDBJ databases">
        <authorList>
            <person name="Sun Q."/>
            <person name="Kim S."/>
        </authorList>
    </citation>
    <scope>NUCLEOTIDE SEQUENCE</scope>
    <source>
        <strain evidence="3">KCTC 12870</strain>
    </source>
</reference>
<feature type="region of interest" description="Disordered" evidence="1">
    <location>
        <begin position="215"/>
        <end position="283"/>
    </location>
</feature>
<evidence type="ECO:0008006" key="5">
    <source>
        <dbReference type="Google" id="ProtNLM"/>
    </source>
</evidence>
<proteinExistence type="predicted"/>
<dbReference type="AlphaFoldDB" id="A0A8J3DGH9"/>
<feature type="compositionally biased region" description="Low complexity" evidence="1">
    <location>
        <begin position="25"/>
        <end position="36"/>
    </location>
</feature>
<feature type="region of interest" description="Disordered" evidence="1">
    <location>
        <begin position="25"/>
        <end position="77"/>
    </location>
</feature>
<evidence type="ECO:0000256" key="2">
    <source>
        <dbReference type="SAM" id="SignalP"/>
    </source>
</evidence>
<dbReference type="EMBL" id="BMXG01000007">
    <property type="protein sequence ID" value="GHB98930.1"/>
    <property type="molecule type" value="Genomic_DNA"/>
</dbReference>
<feature type="chain" id="PRO_5035205838" description="Secreted protein" evidence="2">
    <location>
        <begin position="22"/>
        <end position="283"/>
    </location>
</feature>
<keyword evidence="2" id="KW-0732">Signal</keyword>
<name>A0A8J3DGH9_9BACT</name>
<gene>
    <name evidence="3" type="ORF">GCM10007047_13710</name>
</gene>
<feature type="compositionally biased region" description="Polar residues" evidence="1">
    <location>
        <begin position="245"/>
        <end position="264"/>
    </location>
</feature>
<dbReference type="RefSeq" id="WP_189513307.1">
    <property type="nucleotide sequence ID" value="NZ_BMXG01000007.1"/>
</dbReference>
<feature type="compositionally biased region" description="Polar residues" evidence="1">
    <location>
        <begin position="215"/>
        <end position="231"/>
    </location>
</feature>
<feature type="compositionally biased region" description="Basic and acidic residues" evidence="1">
    <location>
        <begin position="271"/>
        <end position="283"/>
    </location>
</feature>
<comment type="caution">
    <text evidence="3">The sequence shown here is derived from an EMBL/GenBank/DDBJ whole genome shotgun (WGS) entry which is preliminary data.</text>
</comment>
<reference evidence="3" key="1">
    <citation type="journal article" date="2014" name="Int. J. Syst. Evol. Microbiol.">
        <title>Complete genome sequence of Corynebacterium casei LMG S-19264T (=DSM 44701T), isolated from a smear-ripened cheese.</title>
        <authorList>
            <consortium name="US DOE Joint Genome Institute (JGI-PGF)"/>
            <person name="Walter F."/>
            <person name="Albersmeier A."/>
            <person name="Kalinowski J."/>
            <person name="Ruckert C."/>
        </authorList>
    </citation>
    <scope>NUCLEOTIDE SEQUENCE</scope>
    <source>
        <strain evidence="3">KCTC 12870</strain>
    </source>
</reference>
<dbReference type="Proteomes" id="UP000642829">
    <property type="component" value="Unassembled WGS sequence"/>
</dbReference>
<organism evidence="3 4">
    <name type="scientific">Cerasicoccus arenae</name>
    <dbReference type="NCBI Taxonomy" id="424488"/>
    <lineage>
        <taxon>Bacteria</taxon>
        <taxon>Pseudomonadati</taxon>
        <taxon>Verrucomicrobiota</taxon>
        <taxon>Opitutia</taxon>
        <taxon>Puniceicoccales</taxon>
        <taxon>Cerasicoccaceae</taxon>
        <taxon>Cerasicoccus</taxon>
    </lineage>
</organism>